<sequence length="293" mass="32758">MSLETTTGFESISWSHPLYGLMAPLIAAHKNVQERMHGTAFVIAPEFAFTAKHVVIDYLKEIQNEDIEQKIADGGHHSIKMTFFMFLMVPLKDGRRVALTAKKTYFSSTGDIAILHLAKPSDIEWSDLAPYPLLRLIPPDPEAYIEALGYPNSSTIRRPDGVVELHTWPRISTGTVREIHKKRRDSLLLNYPCFRVNARLDGGMSGGPVVDSDGRVCGIVSRSYDLNKDEEPIGYAASLWHSAGIVMSDLPGLANDKLRFFDILRRGNVHSCDFHKITAGLDRTGRFALHVEQ</sequence>
<name>A0A0U2PFG1_9ALTE</name>
<accession>A0A0U2PFG1</accession>
<dbReference type="OrthoDB" id="8041317at2"/>
<dbReference type="Pfam" id="PF13365">
    <property type="entry name" value="Trypsin_2"/>
    <property type="match status" value="1"/>
</dbReference>
<dbReference type="InterPro" id="IPR009003">
    <property type="entry name" value="Peptidase_S1_PA"/>
</dbReference>
<reference evidence="1 2" key="1">
    <citation type="submission" date="2015-12" db="EMBL/GenBank/DDBJ databases">
        <title>Complete genome of Lacimicrobium alkaliphilum KCTC 32984.</title>
        <authorList>
            <person name="Kim S.-G."/>
            <person name="Lee Y.-J."/>
        </authorList>
    </citation>
    <scope>NUCLEOTIDE SEQUENCE [LARGE SCALE GENOMIC DNA]</scope>
    <source>
        <strain evidence="1 2">YelD216</strain>
    </source>
</reference>
<gene>
    <name evidence="1" type="ORF">AT746_07240</name>
</gene>
<dbReference type="RefSeq" id="WP_062478427.1">
    <property type="nucleotide sequence ID" value="NZ_CP013650.1"/>
</dbReference>
<dbReference type="AlphaFoldDB" id="A0A0U2PFG1"/>
<dbReference type="EMBL" id="CP013650">
    <property type="protein sequence ID" value="ALS98077.1"/>
    <property type="molecule type" value="Genomic_DNA"/>
</dbReference>
<protein>
    <recommendedName>
        <fullName evidence="3">Serine protease</fullName>
    </recommendedName>
</protein>
<proteinExistence type="predicted"/>
<evidence type="ECO:0008006" key="3">
    <source>
        <dbReference type="Google" id="ProtNLM"/>
    </source>
</evidence>
<keyword evidence="2" id="KW-1185">Reference proteome</keyword>
<dbReference type="Proteomes" id="UP000068447">
    <property type="component" value="Chromosome"/>
</dbReference>
<evidence type="ECO:0000313" key="2">
    <source>
        <dbReference type="Proteomes" id="UP000068447"/>
    </source>
</evidence>
<dbReference type="KEGG" id="lal:AT746_07240"/>
<dbReference type="Gene3D" id="2.40.10.120">
    <property type="match status" value="1"/>
</dbReference>
<dbReference type="STRING" id="1526571.AT746_07240"/>
<organism evidence="1 2">
    <name type="scientific">Lacimicrobium alkaliphilum</name>
    <dbReference type="NCBI Taxonomy" id="1526571"/>
    <lineage>
        <taxon>Bacteria</taxon>
        <taxon>Pseudomonadati</taxon>
        <taxon>Pseudomonadota</taxon>
        <taxon>Gammaproteobacteria</taxon>
        <taxon>Alteromonadales</taxon>
        <taxon>Alteromonadaceae</taxon>
        <taxon>Lacimicrobium</taxon>
    </lineage>
</organism>
<evidence type="ECO:0000313" key="1">
    <source>
        <dbReference type="EMBL" id="ALS98077.1"/>
    </source>
</evidence>
<dbReference type="SUPFAM" id="SSF50494">
    <property type="entry name" value="Trypsin-like serine proteases"/>
    <property type="match status" value="1"/>
</dbReference>